<evidence type="ECO:0000313" key="7">
    <source>
        <dbReference type="Proteomes" id="UP001152607"/>
    </source>
</evidence>
<dbReference type="GO" id="GO:0042803">
    <property type="term" value="F:protein homodimerization activity"/>
    <property type="evidence" value="ECO:0007669"/>
    <property type="project" value="TreeGrafter"/>
</dbReference>
<dbReference type="InterPro" id="IPR036390">
    <property type="entry name" value="WH_DNA-bd_sf"/>
</dbReference>
<dbReference type="Pfam" id="PF05871">
    <property type="entry name" value="ESCRT-II"/>
    <property type="match status" value="1"/>
</dbReference>
<dbReference type="GO" id="GO:0016236">
    <property type="term" value="P:macroautophagy"/>
    <property type="evidence" value="ECO:0007669"/>
    <property type="project" value="UniProtKB-ARBA"/>
</dbReference>
<dbReference type="InterPro" id="IPR014041">
    <property type="entry name" value="ESCRT-II_cplx_Vps25-sub_N"/>
</dbReference>
<protein>
    <recommendedName>
        <fullName evidence="4">ESCRT-II complex subunit VPS25</fullName>
    </recommendedName>
</protein>
<keyword evidence="3" id="KW-0653">Protein transport</keyword>
<dbReference type="GO" id="GO:0043328">
    <property type="term" value="P:protein transport to vacuole involved in ubiquitin-dependent protein catabolic process via the multivesicular body sorting pathway"/>
    <property type="evidence" value="ECO:0007669"/>
    <property type="project" value="TreeGrafter"/>
</dbReference>
<keyword evidence="7" id="KW-1185">Reference proteome</keyword>
<sequence>MATSTPPPPSQQPPTTSSTSTPPTSTAATPLSPTDPTYTPPTIFSFPPFFTLQPNPTTRSSQLHSWSTHIQSYARSHRLFTLSLIDALPTPSLFTNPTISRSLSLRDARAVLNFMASPEGGNRAEWFPTSSSSTAKKTGAAGDEAGGGKAWIYWRRPEEWAAVLEEWVDRTGQKGTVLTLYEIVESDATRREEFWGMESELLVRSLGICVKRGKAQIFGGEGSEGVKFF</sequence>
<dbReference type="Gene3D" id="1.10.10.570">
    <property type="entry name" value="Winged helix' DNA-binding domain. Chain C. Domain 1"/>
    <property type="match status" value="1"/>
</dbReference>
<comment type="caution">
    <text evidence="6">The sequence shown here is derived from an EMBL/GenBank/DDBJ whole genome shotgun (WGS) entry which is preliminary data.</text>
</comment>
<dbReference type="AlphaFoldDB" id="A0A9W4U1B1"/>
<dbReference type="InterPro" id="IPR008570">
    <property type="entry name" value="ESCRT-II_cplx_Vps25-sub"/>
</dbReference>
<dbReference type="FunFam" id="1.10.10.10:FF:000141">
    <property type="entry name" value="vacuolar protein-sorting-associated protein 25"/>
    <property type="match status" value="1"/>
</dbReference>
<name>A0A9W4U1B1_9PLEO</name>
<dbReference type="Gene3D" id="1.10.10.10">
    <property type="entry name" value="Winged helix-like DNA-binding domain superfamily/Winged helix DNA-binding domain"/>
    <property type="match status" value="1"/>
</dbReference>
<feature type="compositionally biased region" description="Low complexity" evidence="5">
    <location>
        <begin position="129"/>
        <end position="143"/>
    </location>
</feature>
<accession>A0A9W4U1B1</accession>
<dbReference type="Proteomes" id="UP001152607">
    <property type="component" value="Unassembled WGS sequence"/>
</dbReference>
<keyword evidence="2" id="KW-0813">Transport</keyword>
<proteinExistence type="inferred from homology"/>
<evidence type="ECO:0000256" key="1">
    <source>
        <dbReference type="ARBA" id="ARBA00009674"/>
    </source>
</evidence>
<reference evidence="6" key="1">
    <citation type="submission" date="2023-01" db="EMBL/GenBank/DDBJ databases">
        <authorList>
            <person name="Van Ghelder C."/>
            <person name="Rancurel C."/>
        </authorList>
    </citation>
    <scope>NUCLEOTIDE SEQUENCE</scope>
    <source>
        <strain evidence="6">CNCM I-4278</strain>
    </source>
</reference>
<feature type="compositionally biased region" description="Pro residues" evidence="5">
    <location>
        <begin position="1"/>
        <end position="12"/>
    </location>
</feature>
<dbReference type="GO" id="GO:0000814">
    <property type="term" value="C:ESCRT II complex"/>
    <property type="evidence" value="ECO:0007669"/>
    <property type="project" value="InterPro"/>
</dbReference>
<comment type="similarity">
    <text evidence="1">Belongs to the VPS25 family.</text>
</comment>
<dbReference type="PANTHER" id="PTHR13149:SF0">
    <property type="entry name" value="VACUOLAR PROTEIN-SORTING-ASSOCIATED PROTEIN 25"/>
    <property type="match status" value="1"/>
</dbReference>
<dbReference type="EMBL" id="CAOQHR010000001">
    <property type="protein sequence ID" value="CAI6241836.1"/>
    <property type="molecule type" value="Genomic_DNA"/>
</dbReference>
<evidence type="ECO:0000313" key="6">
    <source>
        <dbReference type="EMBL" id="CAI6241836.1"/>
    </source>
</evidence>
<dbReference type="SUPFAM" id="SSF46785">
    <property type="entry name" value="Winged helix' DNA-binding domain"/>
    <property type="match status" value="2"/>
</dbReference>
<organism evidence="6 7">
    <name type="scientific">Periconia digitata</name>
    <dbReference type="NCBI Taxonomy" id="1303443"/>
    <lineage>
        <taxon>Eukaryota</taxon>
        <taxon>Fungi</taxon>
        <taxon>Dikarya</taxon>
        <taxon>Ascomycota</taxon>
        <taxon>Pezizomycotina</taxon>
        <taxon>Dothideomycetes</taxon>
        <taxon>Pleosporomycetidae</taxon>
        <taxon>Pleosporales</taxon>
        <taxon>Massarineae</taxon>
        <taxon>Periconiaceae</taxon>
        <taxon>Periconia</taxon>
    </lineage>
</organism>
<evidence type="ECO:0000256" key="2">
    <source>
        <dbReference type="ARBA" id="ARBA00022448"/>
    </source>
</evidence>
<evidence type="ECO:0000256" key="5">
    <source>
        <dbReference type="SAM" id="MobiDB-lite"/>
    </source>
</evidence>
<evidence type="ECO:0000256" key="4">
    <source>
        <dbReference type="ARBA" id="ARBA00030094"/>
    </source>
</evidence>
<feature type="region of interest" description="Disordered" evidence="5">
    <location>
        <begin position="123"/>
        <end position="145"/>
    </location>
</feature>
<dbReference type="InterPro" id="IPR036388">
    <property type="entry name" value="WH-like_DNA-bd_sf"/>
</dbReference>
<dbReference type="PANTHER" id="PTHR13149">
    <property type="entry name" value="VACUOLAR PROTEIN SORTING-ASSOCIATED PROTEIN VPS25"/>
    <property type="match status" value="1"/>
</dbReference>
<dbReference type="GO" id="GO:0005198">
    <property type="term" value="F:structural molecule activity"/>
    <property type="evidence" value="ECO:0007669"/>
    <property type="project" value="TreeGrafter"/>
</dbReference>
<feature type="compositionally biased region" description="Low complexity" evidence="5">
    <location>
        <begin position="13"/>
        <end position="38"/>
    </location>
</feature>
<feature type="region of interest" description="Disordered" evidence="5">
    <location>
        <begin position="1"/>
        <end position="38"/>
    </location>
</feature>
<gene>
    <name evidence="6" type="ORF">PDIGIT_LOCUS618</name>
</gene>
<evidence type="ECO:0000256" key="3">
    <source>
        <dbReference type="ARBA" id="ARBA00022927"/>
    </source>
</evidence>
<dbReference type="OrthoDB" id="245150at2759"/>